<feature type="transmembrane region" description="Helical" evidence="1">
    <location>
        <begin position="115"/>
        <end position="135"/>
    </location>
</feature>
<accession>A0A7S8FDE2</accession>
<dbReference type="Proteomes" id="UP000593737">
    <property type="component" value="Chromosome"/>
</dbReference>
<proteinExistence type="predicted"/>
<feature type="transmembrane region" description="Helical" evidence="1">
    <location>
        <begin position="86"/>
        <end position="103"/>
    </location>
</feature>
<keyword evidence="1" id="KW-1133">Transmembrane helix</keyword>
<dbReference type="AlphaFoldDB" id="A0A7S8FDE2"/>
<sequence length="235" mass="24949">MTSSWEQTVLGPVADLAGYLLAIVPHLLSMLILLLAGLGVAWGIGHLMERLLRVVGLDRICGRIGLAAVLLRGGMKADPSYIIGRITYWLIVMLAIAASLGALNVTPINEAARSLLSYLPHVITAAVIGIAGYLISNFASQAVLIAAVNAGIPPAQWVALGTRWGIQLLAIAMALEQLRIARHIVVVGFGISWGGLVLAAALALGLGGQELAKEFLERRLGRHSRAQINENLRHL</sequence>
<protein>
    <submittedName>
        <fullName evidence="2">Uncharacterized protein</fullName>
    </submittedName>
</protein>
<name>A0A7S8FDE2_9BACT</name>
<gene>
    <name evidence="2" type="ORF">Nkreftii_001577</name>
</gene>
<organism evidence="2 3">
    <name type="scientific">Candidatus Nitrospira kreftii</name>
    <dbReference type="NCBI Taxonomy" id="2652173"/>
    <lineage>
        <taxon>Bacteria</taxon>
        <taxon>Pseudomonadati</taxon>
        <taxon>Nitrospirota</taxon>
        <taxon>Nitrospiria</taxon>
        <taxon>Nitrospirales</taxon>
        <taxon>Nitrospiraceae</taxon>
        <taxon>Nitrospira</taxon>
    </lineage>
</organism>
<keyword evidence="1" id="KW-0812">Transmembrane</keyword>
<keyword evidence="1" id="KW-0472">Membrane</keyword>
<dbReference type="Pfam" id="PF05552">
    <property type="entry name" value="MS_channel_1st_1"/>
    <property type="match status" value="2"/>
</dbReference>
<dbReference type="EMBL" id="CP047423">
    <property type="protein sequence ID" value="QPD03803.1"/>
    <property type="molecule type" value="Genomic_DNA"/>
</dbReference>
<evidence type="ECO:0000313" key="2">
    <source>
        <dbReference type="EMBL" id="QPD03803.1"/>
    </source>
</evidence>
<feature type="transmembrane region" description="Helical" evidence="1">
    <location>
        <begin position="184"/>
        <end position="206"/>
    </location>
</feature>
<evidence type="ECO:0000256" key="1">
    <source>
        <dbReference type="SAM" id="Phobius"/>
    </source>
</evidence>
<reference evidence="2 3" key="1">
    <citation type="journal article" date="2020" name="ISME J.">
        <title>Enrichment and physiological characterization of a novel comammox Nitrospira indicates ammonium inhibition of complete nitrification.</title>
        <authorList>
            <person name="Sakoula D."/>
            <person name="Koch H."/>
            <person name="Frank J."/>
            <person name="Jetten M.S.M."/>
            <person name="van Kessel M.A.H.J."/>
            <person name="Lucker S."/>
        </authorList>
    </citation>
    <scope>NUCLEOTIDE SEQUENCE [LARGE SCALE GENOMIC DNA]</scope>
    <source>
        <strain evidence="2">Comreactor17</strain>
    </source>
</reference>
<feature type="transmembrane region" description="Helical" evidence="1">
    <location>
        <begin position="20"/>
        <end position="44"/>
    </location>
</feature>
<dbReference type="InterPro" id="IPR008910">
    <property type="entry name" value="MSC_TM_helix"/>
</dbReference>
<evidence type="ECO:0000313" key="3">
    <source>
        <dbReference type="Proteomes" id="UP000593737"/>
    </source>
</evidence>
<dbReference type="KEGG" id="nkf:Nkreftii_001577"/>